<evidence type="ECO:0000256" key="1">
    <source>
        <dbReference type="ARBA" id="ARBA00012027"/>
    </source>
</evidence>
<dbReference type="EMBL" id="LFJN01000018">
    <property type="protein sequence ID" value="KPI38498.1"/>
    <property type="molecule type" value="Genomic_DNA"/>
</dbReference>
<feature type="domain" description="PLD phosphodiesterase" evidence="7">
    <location>
        <begin position="329"/>
        <end position="356"/>
    </location>
</feature>
<feature type="region of interest" description="Disordered" evidence="6">
    <location>
        <begin position="499"/>
        <end position="715"/>
    </location>
</feature>
<dbReference type="GO" id="GO:0004630">
    <property type="term" value="F:phospholipase D activity"/>
    <property type="evidence" value="ECO:0007669"/>
    <property type="project" value="UniProtKB-EC"/>
</dbReference>
<dbReference type="EC" id="3.1.4.4" evidence="1"/>
<feature type="compositionally biased region" description="Low complexity" evidence="6">
    <location>
        <begin position="627"/>
        <end position="647"/>
    </location>
</feature>
<protein>
    <recommendedName>
        <fullName evidence="1">phospholipase D</fullName>
        <ecNumber evidence="1">3.1.4.4</ecNumber>
    </recommendedName>
</protein>
<dbReference type="Gene3D" id="3.30.870.10">
    <property type="entry name" value="Endonuclease Chain A"/>
    <property type="match status" value="3"/>
</dbReference>
<evidence type="ECO:0000256" key="4">
    <source>
        <dbReference type="ARBA" id="ARBA00022963"/>
    </source>
</evidence>
<feature type="region of interest" description="Disordered" evidence="6">
    <location>
        <begin position="1"/>
        <end position="112"/>
    </location>
</feature>
<keyword evidence="9" id="KW-1185">Reference proteome</keyword>
<comment type="caution">
    <text evidence="8">The sequence shown here is derived from an EMBL/GenBank/DDBJ whole genome shotgun (WGS) entry which is preliminary data.</text>
</comment>
<dbReference type="RefSeq" id="XP_017998461.1">
    <property type="nucleotide sequence ID" value="XM_018144420.1"/>
</dbReference>
<dbReference type="PANTHER" id="PTHR18896">
    <property type="entry name" value="PHOSPHOLIPASE D"/>
    <property type="match status" value="1"/>
</dbReference>
<dbReference type="CDD" id="cd09138">
    <property type="entry name" value="PLDc_vPLD1_2_yPLD_like_1"/>
    <property type="match status" value="1"/>
</dbReference>
<dbReference type="GeneID" id="28736300"/>
<keyword evidence="3" id="KW-0378">Hydrolase</keyword>
<reference evidence="8 9" key="1">
    <citation type="submission" date="2015-06" db="EMBL/GenBank/DDBJ databases">
        <title>Draft genome of the ant-associated black yeast Phialophora attae CBS 131958.</title>
        <authorList>
            <person name="Moreno L.F."/>
            <person name="Stielow B.J."/>
            <person name="de Hoog S."/>
            <person name="Vicente V.A."/>
            <person name="Weiss V.A."/>
            <person name="de Vries M."/>
            <person name="Cruz L.M."/>
            <person name="Souza E.M."/>
        </authorList>
    </citation>
    <scope>NUCLEOTIDE SEQUENCE [LARGE SCALE GENOMIC DNA]</scope>
    <source>
        <strain evidence="8 9">CBS 131958</strain>
    </source>
</reference>
<sequence>MSWQQGQGQDDPLAYGNDFSNSRGSGQGGKDRSFLGDTLNKFKTRYGQSGTQNDFGYTSGPPSQPSSSQHGRPTSSGGYYGYGQPTQGQGSQPAYPGGPPPAAPGQKQDFGDKLFGALHGTIHSIGSDIAGLMGDRPAEQPSQGQYQSQNQWQQSQSWQAGSVQGPQKNRYDSFASERSGNDVKWYVDGAGYFYAVSLALESARESIWILDWWLTPELYLRRPPSKNEQWRIDRTLQRAAQRGVKVSIIVYKEVTQALTLSSAHTKHALEALHPNIAVFRHPDHLPDAQTAQSSLVSAFQGLKLDAAGLAKVGADTLKGAYGLTDDVILYWAHHEKLLIVDGRLAFMGGLDLCFGRWDTNQHSISDVHPSDVNLTLFPGQDYNNARVMDFSDVAQPFQNKLDRTKSSRMGWSDLSISLHGQCVQDLRHHFIDRWNFIYDEKYNVRRDARYSRIGNAFPHTSTQPLPQSAQQQHQQGQPGQTSQLVGQQYNTLAWSAPMTTQDSATVSQTSGSNFPPPPGSQPYTAPAWSSTSQPSTSGVQSSSQWQEQGSAQPYGQSISTSRPHTPNAQSWQHPQSDPQAVYEAAGQAIPPPPPGPPPPGPNWETKPSYQPPQHADTWQSVGPQPPLSQTQTWQSTQSQPTAPQQYSAYHDSTQSGYTPTGQSQDPYQHSSYQAPAGSHTRGFDESQPYAGGERGLGYDQQYSTERGDSQGRERGMKGRFNEYRQQGKLLGQELTSLGNYVQGGLNTKMQHYENRIFASRGPMNCQLLRSCTKWSNGTATEHSIQNAYISLIEQSEHFVYIENQFFITATGDKQKSVKNLIGKALVDRILRAARNGQKYKVVVLMPAVPAFAGDLRDDDSLGTRAIMEFQYNSINRGGESILELIAKAGYNPMEYIRFYNLRNYDRINVSNSMARVEQQSGVSYEDARKQHDDMVGSGWYPSGEGTSARPGVPGYQYQQFQQAAPGSKLGDRWDSVAECYMLGGEDIRRVPWNGPPEAELDAFVSEELYIHTKCMIVDDRYVIVGSANLNDRSQLGTHDSEIALMVHDPTPVQSSMNGRSWMASRFAASLRRQLFRKHLGLIRPQDYERQSHNLEPVGTPNDYDWGTPEDNLVADPLSDTFLAMWNSRARTNTEVFRKAFRALPDDNVHTWSDYKEFYEYYFHGAEQKADGKATYRAPPKVAYGHVVREDFPGGVGELKELLSRVRGTLVEMPLTFLQGEDIAKEGLTLNALTEEVYT</sequence>
<feature type="compositionally biased region" description="Polar residues" evidence="6">
    <location>
        <begin position="499"/>
        <end position="513"/>
    </location>
</feature>
<dbReference type="GO" id="GO:0009395">
    <property type="term" value="P:phospholipid catabolic process"/>
    <property type="evidence" value="ECO:0007669"/>
    <property type="project" value="TreeGrafter"/>
</dbReference>
<dbReference type="PANTHER" id="PTHR18896:SF186">
    <property type="entry name" value="PHOSPHOLIPASE D"/>
    <property type="match status" value="1"/>
</dbReference>
<evidence type="ECO:0000256" key="6">
    <source>
        <dbReference type="SAM" id="MobiDB-lite"/>
    </source>
</evidence>
<dbReference type="Pfam" id="PF00614">
    <property type="entry name" value="PLDc"/>
    <property type="match status" value="2"/>
</dbReference>
<feature type="region of interest" description="Disordered" evidence="6">
    <location>
        <begin position="455"/>
        <end position="483"/>
    </location>
</feature>
<keyword evidence="5" id="KW-0443">Lipid metabolism</keyword>
<dbReference type="InterPro" id="IPR001736">
    <property type="entry name" value="PLipase_D/transphosphatidylase"/>
</dbReference>
<accession>A0A0N0NKW3</accession>
<feature type="region of interest" description="Disordered" evidence="6">
    <location>
        <begin position="128"/>
        <end position="175"/>
    </location>
</feature>
<feature type="compositionally biased region" description="Low complexity" evidence="6">
    <location>
        <begin position="460"/>
        <end position="483"/>
    </location>
</feature>
<dbReference type="VEuPathDB" id="FungiDB:AB675_4290"/>
<feature type="domain" description="PLD phosphodiesterase" evidence="7">
    <location>
        <begin position="1006"/>
        <end position="1033"/>
    </location>
</feature>
<dbReference type="SMART" id="SM00155">
    <property type="entry name" value="PLDc"/>
    <property type="match status" value="2"/>
</dbReference>
<feature type="compositionally biased region" description="Basic and acidic residues" evidence="6">
    <location>
        <begin position="705"/>
        <end position="715"/>
    </location>
</feature>
<feature type="compositionally biased region" description="Polar residues" evidence="6">
    <location>
        <begin position="650"/>
        <end position="673"/>
    </location>
</feature>
<feature type="compositionally biased region" description="Polar residues" evidence="6">
    <location>
        <begin position="46"/>
        <end position="56"/>
    </location>
</feature>
<feature type="compositionally biased region" description="Low complexity" evidence="6">
    <location>
        <begin position="140"/>
        <end position="165"/>
    </location>
</feature>
<evidence type="ECO:0000313" key="9">
    <source>
        <dbReference type="Proteomes" id="UP000038010"/>
    </source>
</evidence>
<dbReference type="CDD" id="cd09141">
    <property type="entry name" value="PLDc_vPLD1_2_yPLD_like_2"/>
    <property type="match status" value="1"/>
</dbReference>
<gene>
    <name evidence="8" type="ORF">AB675_4290</name>
</gene>
<evidence type="ECO:0000256" key="5">
    <source>
        <dbReference type="ARBA" id="ARBA00023098"/>
    </source>
</evidence>
<evidence type="ECO:0000313" key="8">
    <source>
        <dbReference type="EMBL" id="KPI38498.1"/>
    </source>
</evidence>
<proteinExistence type="predicted"/>
<evidence type="ECO:0000256" key="3">
    <source>
        <dbReference type="ARBA" id="ARBA00022801"/>
    </source>
</evidence>
<dbReference type="AlphaFoldDB" id="A0A0N0NKW3"/>
<feature type="compositionally biased region" description="Low complexity" evidence="6">
    <location>
        <begin position="59"/>
        <end position="95"/>
    </location>
</feature>
<evidence type="ECO:0000259" key="7">
    <source>
        <dbReference type="PROSITE" id="PS50035"/>
    </source>
</evidence>
<dbReference type="STRING" id="1664694.A0A0N0NKW3"/>
<keyword evidence="2" id="KW-0677">Repeat</keyword>
<dbReference type="InterPro" id="IPR015679">
    <property type="entry name" value="PLipase_D_fam"/>
</dbReference>
<keyword evidence="4" id="KW-0442">Lipid degradation</keyword>
<dbReference type="SUPFAM" id="SSF56024">
    <property type="entry name" value="Phospholipase D/nuclease"/>
    <property type="match status" value="2"/>
</dbReference>
<feature type="compositionally biased region" description="Pro residues" evidence="6">
    <location>
        <begin position="589"/>
        <end position="601"/>
    </location>
</feature>
<name>A0A0N0NKW3_9EURO</name>
<evidence type="ECO:0000256" key="2">
    <source>
        <dbReference type="ARBA" id="ARBA00022737"/>
    </source>
</evidence>
<dbReference type="PROSITE" id="PS50035">
    <property type="entry name" value="PLD"/>
    <property type="match status" value="2"/>
</dbReference>
<organism evidence="8 9">
    <name type="scientific">Cyphellophora attinorum</name>
    <dbReference type="NCBI Taxonomy" id="1664694"/>
    <lineage>
        <taxon>Eukaryota</taxon>
        <taxon>Fungi</taxon>
        <taxon>Dikarya</taxon>
        <taxon>Ascomycota</taxon>
        <taxon>Pezizomycotina</taxon>
        <taxon>Eurotiomycetes</taxon>
        <taxon>Chaetothyriomycetidae</taxon>
        <taxon>Chaetothyriales</taxon>
        <taxon>Cyphellophoraceae</taxon>
        <taxon>Cyphellophora</taxon>
    </lineage>
</organism>
<feature type="compositionally biased region" description="Polar residues" evidence="6">
    <location>
        <begin position="547"/>
        <end position="578"/>
    </location>
</feature>
<dbReference type="Proteomes" id="UP000038010">
    <property type="component" value="Unassembled WGS sequence"/>
</dbReference>
<feature type="compositionally biased region" description="Low complexity" evidence="6">
    <location>
        <begin position="525"/>
        <end position="546"/>
    </location>
</feature>
<dbReference type="OrthoDB" id="14911at2759"/>